<dbReference type="OMA" id="HGLTHCC"/>
<sequence length="717" mass="79802">MDTNLIKTVNKLQDAFASVGVHNPVDLPQITVIGSQSSGKSSVLENIVGRDFLPRGSGIVTRRPLVLQLINRAASSNTAEDNEAKDNSDSDKLTGGDNQDEWGEFLHLPGQKFYKFDEIRDEIVRDTELKTGKNLGISPQPINLRIFSPNVLTLTMVDLPGLTKARTGQESMMKKVPVGDQPKDIEKQIREMLLKYITKPNAIILAVTAANTDLANSDGLKMAREVDPEGLRTIGVLTKVDLMDEGTDVIDILAGRVIPLRLGYVPVVNRGQRDIDSKKNISKALESEHQFFENHPSYKSKAQFCGTPFLARKLNMILMHHIRTTLPEIKSKIQALLAKYQQELLQLGDPLGDGQGNQANLVLNIITEFCTEFRTIIDGNSNDLSSFELSGGARISFVFHELYANGVKSIDPLEQTKDSDIRTILYNSSGSSPALFVATTAFEVIIKQQIKRLEDPSIKCINMVYDELVRILGQLLTKQFFKRFPQMKDKFYHVVLAFFKKAVAPTTKLVTDLVSMESCYINTAHPDFLNGHQAIAMVNERLHPKAQPNTTEQGKPSSRNHAPHQSPSLSANTANQNSPTSENGSFFGSFFAGNKKTKKSGSALMDSAVFETPPASLKATGALSDREHMETEVIKLLIQSYYNIVKRTMIDMVPKAIMLNLVSRAKEELQRELLTELYKADVLDDLLHESEFTQQRRKECKKMIEALQKADEIVASV</sequence>
<keyword evidence="10" id="KW-1185">Reference proteome</keyword>
<dbReference type="CDD" id="cd08771">
    <property type="entry name" value="DLP_1"/>
    <property type="match status" value="1"/>
</dbReference>
<dbReference type="GO" id="GO:0016020">
    <property type="term" value="C:membrane"/>
    <property type="evidence" value="ECO:0007669"/>
    <property type="project" value="TreeGrafter"/>
</dbReference>
<dbReference type="InterPro" id="IPR020850">
    <property type="entry name" value="GED_dom"/>
</dbReference>
<proteinExistence type="inferred from homology"/>
<dbReference type="EMBL" id="LT554008">
    <property type="protein sequence ID" value="SAM02710.1"/>
    <property type="molecule type" value="Genomic_DNA"/>
</dbReference>
<dbReference type="InterPro" id="IPR000375">
    <property type="entry name" value="Dynamin_stalk"/>
</dbReference>
<dbReference type="GO" id="GO:0005525">
    <property type="term" value="F:GTP binding"/>
    <property type="evidence" value="ECO:0007669"/>
    <property type="project" value="UniProtKB-KW"/>
</dbReference>
<evidence type="ECO:0000256" key="4">
    <source>
        <dbReference type="ARBA" id="ARBA00073589"/>
    </source>
</evidence>
<comment type="similarity">
    <text evidence="5">Belongs to the TRAFAC class dynamin-like GTPase superfamily. Dynamin/Fzo/YdjA family.</text>
</comment>
<dbReference type="SUPFAM" id="SSF52540">
    <property type="entry name" value="P-loop containing nucleoside triphosphate hydrolases"/>
    <property type="match status" value="1"/>
</dbReference>
<evidence type="ECO:0000313" key="10">
    <source>
        <dbReference type="Proteomes" id="UP000078561"/>
    </source>
</evidence>
<dbReference type="InterPro" id="IPR001401">
    <property type="entry name" value="Dynamin_GTPase"/>
</dbReference>
<dbReference type="GO" id="GO:0003924">
    <property type="term" value="F:GTPase activity"/>
    <property type="evidence" value="ECO:0007669"/>
    <property type="project" value="InterPro"/>
</dbReference>
<dbReference type="GO" id="GO:0007033">
    <property type="term" value="P:vacuole organization"/>
    <property type="evidence" value="ECO:0007669"/>
    <property type="project" value="UniProtKB-ARBA"/>
</dbReference>
<evidence type="ECO:0000256" key="3">
    <source>
        <dbReference type="ARBA" id="ARBA00023175"/>
    </source>
</evidence>
<dbReference type="GO" id="GO:0005874">
    <property type="term" value="C:microtubule"/>
    <property type="evidence" value="ECO:0007669"/>
    <property type="project" value="TreeGrafter"/>
</dbReference>
<dbReference type="InterPro" id="IPR022812">
    <property type="entry name" value="Dynamin"/>
</dbReference>
<dbReference type="PROSITE" id="PS00410">
    <property type="entry name" value="G_DYNAMIN_1"/>
    <property type="match status" value="1"/>
</dbReference>
<dbReference type="InterPro" id="IPR030381">
    <property type="entry name" value="G_DYNAMIN_dom"/>
</dbReference>
<name>A0A163KZ58_ABSGL</name>
<dbReference type="FunCoup" id="A0A163KZ58">
    <property type="interactions" value="42"/>
</dbReference>
<dbReference type="Pfam" id="PF00350">
    <property type="entry name" value="Dynamin_N"/>
    <property type="match status" value="1"/>
</dbReference>
<evidence type="ECO:0000256" key="5">
    <source>
        <dbReference type="RuleBase" id="RU003932"/>
    </source>
</evidence>
<dbReference type="GO" id="GO:0005737">
    <property type="term" value="C:cytoplasm"/>
    <property type="evidence" value="ECO:0007669"/>
    <property type="project" value="TreeGrafter"/>
</dbReference>
<feature type="compositionally biased region" description="Basic and acidic residues" evidence="6">
    <location>
        <begin position="82"/>
        <end position="94"/>
    </location>
</feature>
<evidence type="ECO:0000259" key="8">
    <source>
        <dbReference type="PROSITE" id="PS51718"/>
    </source>
</evidence>
<dbReference type="InterPro" id="IPR045063">
    <property type="entry name" value="Dynamin_N"/>
</dbReference>
<keyword evidence="1 5" id="KW-0547">Nucleotide-binding</keyword>
<dbReference type="Pfam" id="PF01031">
    <property type="entry name" value="Dynamin_M"/>
    <property type="match status" value="1"/>
</dbReference>
<dbReference type="InterPro" id="IPR027417">
    <property type="entry name" value="P-loop_NTPase"/>
</dbReference>
<reference evidence="9" key="1">
    <citation type="submission" date="2016-04" db="EMBL/GenBank/DDBJ databases">
        <authorList>
            <person name="Evans L.H."/>
            <person name="Alamgir A."/>
            <person name="Owens N."/>
            <person name="Weber N.D."/>
            <person name="Virtaneva K."/>
            <person name="Barbian K."/>
            <person name="Babar A."/>
            <person name="Rosenke K."/>
        </authorList>
    </citation>
    <scope>NUCLEOTIDE SEQUENCE [LARGE SCALE GENOMIC DNA]</scope>
    <source>
        <strain evidence="9">CBS 101.48</strain>
    </source>
</reference>
<dbReference type="PRINTS" id="PR00195">
    <property type="entry name" value="DYNAMIN"/>
</dbReference>
<keyword evidence="3" id="KW-0505">Motor protein</keyword>
<evidence type="ECO:0000256" key="1">
    <source>
        <dbReference type="ARBA" id="ARBA00022741"/>
    </source>
</evidence>
<dbReference type="SMART" id="SM00053">
    <property type="entry name" value="DYNc"/>
    <property type="match status" value="1"/>
</dbReference>
<accession>A0A163KZ58</accession>
<feature type="compositionally biased region" description="Polar residues" evidence="6">
    <location>
        <begin position="547"/>
        <end position="581"/>
    </location>
</feature>
<dbReference type="PANTHER" id="PTHR11566:SF220">
    <property type="entry name" value="VACUOLAR PROTEIN SORTING-ASSOCIATED PROTEIN 1"/>
    <property type="match status" value="1"/>
</dbReference>
<dbReference type="OrthoDB" id="5061070at2759"/>
<dbReference type="Pfam" id="PF02212">
    <property type="entry name" value="GED"/>
    <property type="match status" value="1"/>
</dbReference>
<feature type="region of interest" description="Disordered" evidence="6">
    <location>
        <begin position="76"/>
        <end position="101"/>
    </location>
</feature>
<dbReference type="PROSITE" id="PS51388">
    <property type="entry name" value="GED"/>
    <property type="match status" value="1"/>
</dbReference>
<evidence type="ECO:0000256" key="2">
    <source>
        <dbReference type="ARBA" id="ARBA00023134"/>
    </source>
</evidence>
<evidence type="ECO:0000313" key="9">
    <source>
        <dbReference type="EMBL" id="SAM02710.1"/>
    </source>
</evidence>
<dbReference type="GO" id="GO:0016559">
    <property type="term" value="P:peroxisome fission"/>
    <property type="evidence" value="ECO:0007669"/>
    <property type="project" value="TreeGrafter"/>
</dbReference>
<dbReference type="Proteomes" id="UP000078561">
    <property type="component" value="Unassembled WGS sequence"/>
</dbReference>
<organism evidence="9">
    <name type="scientific">Absidia glauca</name>
    <name type="common">Pin mould</name>
    <dbReference type="NCBI Taxonomy" id="4829"/>
    <lineage>
        <taxon>Eukaryota</taxon>
        <taxon>Fungi</taxon>
        <taxon>Fungi incertae sedis</taxon>
        <taxon>Mucoromycota</taxon>
        <taxon>Mucoromycotina</taxon>
        <taxon>Mucoromycetes</taxon>
        <taxon>Mucorales</taxon>
        <taxon>Cunninghamellaceae</taxon>
        <taxon>Absidia</taxon>
    </lineage>
</organism>
<dbReference type="GO" id="GO:0006897">
    <property type="term" value="P:endocytosis"/>
    <property type="evidence" value="ECO:0007669"/>
    <property type="project" value="TreeGrafter"/>
</dbReference>
<dbReference type="InterPro" id="IPR019762">
    <property type="entry name" value="Dynamin_GTPase_CS"/>
</dbReference>
<dbReference type="PROSITE" id="PS51718">
    <property type="entry name" value="G_DYNAMIN_2"/>
    <property type="match status" value="1"/>
</dbReference>
<feature type="domain" description="Dynamin-type G" evidence="8">
    <location>
        <begin position="24"/>
        <end position="327"/>
    </location>
</feature>
<dbReference type="GO" id="GO:0048312">
    <property type="term" value="P:intracellular distribution of mitochondria"/>
    <property type="evidence" value="ECO:0007669"/>
    <property type="project" value="TreeGrafter"/>
</dbReference>
<dbReference type="AlphaFoldDB" id="A0A163KZ58"/>
<dbReference type="GO" id="GO:0000266">
    <property type="term" value="P:mitochondrial fission"/>
    <property type="evidence" value="ECO:0007669"/>
    <property type="project" value="TreeGrafter"/>
</dbReference>
<dbReference type="GO" id="GO:0008017">
    <property type="term" value="F:microtubule binding"/>
    <property type="evidence" value="ECO:0007669"/>
    <property type="project" value="TreeGrafter"/>
</dbReference>
<dbReference type="InParanoid" id="A0A163KZ58"/>
<gene>
    <name evidence="9" type="primary">ABSGL_08526.1 scaffold 10403</name>
</gene>
<evidence type="ECO:0000256" key="6">
    <source>
        <dbReference type="SAM" id="MobiDB-lite"/>
    </source>
</evidence>
<feature type="region of interest" description="Disordered" evidence="6">
    <location>
        <begin position="546"/>
        <end position="581"/>
    </location>
</feature>
<dbReference type="Gene3D" id="3.40.50.300">
    <property type="entry name" value="P-loop containing nucleotide triphosphate hydrolases"/>
    <property type="match status" value="1"/>
</dbReference>
<dbReference type="InterPro" id="IPR003130">
    <property type="entry name" value="GED"/>
</dbReference>
<dbReference type="STRING" id="4829.A0A163KZ58"/>
<feature type="domain" description="GED" evidence="7">
    <location>
        <begin position="631"/>
        <end position="717"/>
    </location>
</feature>
<evidence type="ECO:0000259" key="7">
    <source>
        <dbReference type="PROSITE" id="PS51388"/>
    </source>
</evidence>
<dbReference type="PANTHER" id="PTHR11566">
    <property type="entry name" value="DYNAMIN"/>
    <property type="match status" value="1"/>
</dbReference>
<protein>
    <recommendedName>
        <fullName evidence="4">Vacuolar protein sorting-associated protein 1</fullName>
    </recommendedName>
</protein>
<dbReference type="SMART" id="SM00302">
    <property type="entry name" value="GED"/>
    <property type="match status" value="1"/>
</dbReference>
<dbReference type="Gene3D" id="1.20.120.1240">
    <property type="entry name" value="Dynamin, middle domain"/>
    <property type="match status" value="1"/>
</dbReference>
<keyword evidence="2 5" id="KW-0342">GTP-binding</keyword>
<dbReference type="FunFam" id="3.40.50.300:FF:000473">
    <property type="entry name" value="Vacuolar sorting-associated 1 protein"/>
    <property type="match status" value="1"/>
</dbReference>